<name>A0A7S3EZH0_9EUKA</name>
<accession>A0A7S3EZH0</accession>
<organism evidence="2">
    <name type="scientific">Haptolina ericina</name>
    <dbReference type="NCBI Taxonomy" id="156174"/>
    <lineage>
        <taxon>Eukaryota</taxon>
        <taxon>Haptista</taxon>
        <taxon>Haptophyta</taxon>
        <taxon>Prymnesiophyceae</taxon>
        <taxon>Prymnesiales</taxon>
        <taxon>Prymnesiaceae</taxon>
        <taxon>Haptolina</taxon>
    </lineage>
</organism>
<proteinExistence type="predicted"/>
<dbReference type="AlphaFoldDB" id="A0A7S3EZH0"/>
<evidence type="ECO:0000313" key="2">
    <source>
        <dbReference type="EMBL" id="CAE0118019.1"/>
    </source>
</evidence>
<gene>
    <name evidence="2" type="ORF">HERI1096_LOCUS18718</name>
</gene>
<dbReference type="EMBL" id="HBHX01033703">
    <property type="protein sequence ID" value="CAE0118019.1"/>
    <property type="molecule type" value="Transcribed_RNA"/>
</dbReference>
<protein>
    <submittedName>
        <fullName evidence="2">Uncharacterized protein</fullName>
    </submittedName>
</protein>
<feature type="signal peptide" evidence="1">
    <location>
        <begin position="1"/>
        <end position="21"/>
    </location>
</feature>
<keyword evidence="1" id="KW-0732">Signal</keyword>
<reference evidence="2" key="1">
    <citation type="submission" date="2021-01" db="EMBL/GenBank/DDBJ databases">
        <authorList>
            <person name="Corre E."/>
            <person name="Pelletier E."/>
            <person name="Niang G."/>
            <person name="Scheremetjew M."/>
            <person name="Finn R."/>
            <person name="Kale V."/>
            <person name="Holt S."/>
            <person name="Cochrane G."/>
            <person name="Meng A."/>
            <person name="Brown T."/>
            <person name="Cohen L."/>
        </authorList>
    </citation>
    <scope>NUCLEOTIDE SEQUENCE</scope>
    <source>
        <strain evidence="2">CCMP281</strain>
    </source>
</reference>
<feature type="chain" id="PRO_5030549708" evidence="1">
    <location>
        <begin position="22"/>
        <end position="304"/>
    </location>
</feature>
<sequence>MGALIAPVLFALSCLVDSAVGLPAVPPYRAAARMRPIRMAEEGKPISLPLRSAVLALLTAESAFGLSRDFPALTTASPDILGTAVDCSIFVYCTSTLLQQAGIVKDDETALTLSGFKCTVTLNIGREPGTWMASEWAASGARLSLPLAVRFSDEVVDLGFPGEEALGGRREARCLICEGGRFVGPQGEVVVNADGGAWASLPTGREGESVVRFFIDFPQEASRNDVSLPAGRVYFSCACWDGGVPLPEELAAEVVEGPAGVQCLGQGGLTIKRNDARNLWGAFGDVMLILGRFSLSTPAEDGDA</sequence>
<evidence type="ECO:0000256" key="1">
    <source>
        <dbReference type="SAM" id="SignalP"/>
    </source>
</evidence>